<dbReference type="GO" id="GO:0005886">
    <property type="term" value="C:plasma membrane"/>
    <property type="evidence" value="ECO:0007669"/>
    <property type="project" value="UniProtKB-SubCell"/>
</dbReference>
<comment type="function">
    <text evidence="1">Part of the binding-protein-dependent transport system for phosphate; probably responsible for the translocation of the substrate across the membrane.</text>
</comment>
<dbReference type="PANTHER" id="PTHR42922:SF1">
    <property type="entry name" value="PHOSPHATE TRANSPORT SYSTEM PERMEASE PROTEIN PSTA"/>
    <property type="match status" value="1"/>
</dbReference>
<evidence type="ECO:0000256" key="8">
    <source>
        <dbReference type="ARBA" id="ARBA00022989"/>
    </source>
</evidence>
<dbReference type="NCBIfam" id="TIGR00974">
    <property type="entry name" value="3a0107s02c"/>
    <property type="match status" value="1"/>
</dbReference>
<dbReference type="EMBL" id="CP066831">
    <property type="protein sequence ID" value="QQM41190.1"/>
    <property type="molecule type" value="Genomic_DNA"/>
</dbReference>
<feature type="region of interest" description="Disordered" evidence="11">
    <location>
        <begin position="1"/>
        <end position="29"/>
    </location>
</feature>
<name>A0A7T7I528_9ACTN</name>
<evidence type="ECO:0000256" key="6">
    <source>
        <dbReference type="ARBA" id="ARBA00022592"/>
    </source>
</evidence>
<evidence type="ECO:0000256" key="10">
    <source>
        <dbReference type="RuleBase" id="RU363043"/>
    </source>
</evidence>
<feature type="region of interest" description="Disordered" evidence="11">
    <location>
        <begin position="370"/>
        <end position="410"/>
    </location>
</feature>
<feature type="transmembrane region" description="Helical" evidence="10">
    <location>
        <begin position="66"/>
        <end position="89"/>
    </location>
</feature>
<keyword evidence="6" id="KW-0592">Phosphate transport</keyword>
<accession>A0A7T7I528</accession>
<dbReference type="GO" id="GO:0035435">
    <property type="term" value="P:phosphate ion transmembrane transport"/>
    <property type="evidence" value="ECO:0007669"/>
    <property type="project" value="InterPro"/>
</dbReference>
<keyword evidence="4" id="KW-0813">Transport</keyword>
<evidence type="ECO:0000259" key="12">
    <source>
        <dbReference type="PROSITE" id="PS50928"/>
    </source>
</evidence>
<reference evidence="13 14" key="1">
    <citation type="submission" date="2020-12" db="EMBL/GenBank/DDBJ databases">
        <title>A novel species.</title>
        <authorList>
            <person name="Li K."/>
        </authorList>
    </citation>
    <scope>NUCLEOTIDE SEQUENCE [LARGE SCALE GENOMIC DNA]</scope>
    <source>
        <strain evidence="13 14">ZYC-3</strain>
    </source>
</reference>
<evidence type="ECO:0000256" key="5">
    <source>
        <dbReference type="ARBA" id="ARBA00022475"/>
    </source>
</evidence>
<evidence type="ECO:0000313" key="14">
    <source>
        <dbReference type="Proteomes" id="UP000595636"/>
    </source>
</evidence>
<dbReference type="PROSITE" id="PS50928">
    <property type="entry name" value="ABC_TM1"/>
    <property type="match status" value="1"/>
</dbReference>
<evidence type="ECO:0000256" key="7">
    <source>
        <dbReference type="ARBA" id="ARBA00022692"/>
    </source>
</evidence>
<organism evidence="13 14">
    <name type="scientific">Streptomyces liliifuscus</name>
    <dbReference type="NCBI Taxonomy" id="2797636"/>
    <lineage>
        <taxon>Bacteria</taxon>
        <taxon>Bacillati</taxon>
        <taxon>Actinomycetota</taxon>
        <taxon>Actinomycetes</taxon>
        <taxon>Kitasatosporales</taxon>
        <taxon>Streptomycetaceae</taxon>
        <taxon>Streptomyces</taxon>
    </lineage>
</organism>
<evidence type="ECO:0000256" key="11">
    <source>
        <dbReference type="SAM" id="MobiDB-lite"/>
    </source>
</evidence>
<evidence type="ECO:0000256" key="1">
    <source>
        <dbReference type="ARBA" id="ARBA00003510"/>
    </source>
</evidence>
<dbReference type="GO" id="GO:0005315">
    <property type="term" value="F:phosphate transmembrane transporter activity"/>
    <property type="evidence" value="ECO:0007669"/>
    <property type="project" value="InterPro"/>
</dbReference>
<protein>
    <recommendedName>
        <fullName evidence="10">Phosphate transport system permease protein PstA</fullName>
    </recommendedName>
</protein>
<dbReference type="RefSeq" id="WP_200396209.1">
    <property type="nucleotide sequence ID" value="NZ_CP066831.1"/>
</dbReference>
<keyword evidence="14" id="KW-1185">Reference proteome</keyword>
<dbReference type="SUPFAM" id="SSF161098">
    <property type="entry name" value="MetI-like"/>
    <property type="match status" value="1"/>
</dbReference>
<comment type="similarity">
    <text evidence="3 10">Belongs to the binding-protein-dependent transport system permease family. CysTW subfamily.</text>
</comment>
<evidence type="ECO:0000256" key="3">
    <source>
        <dbReference type="ARBA" id="ARBA00007069"/>
    </source>
</evidence>
<dbReference type="InterPro" id="IPR035906">
    <property type="entry name" value="MetI-like_sf"/>
</dbReference>
<keyword evidence="7 10" id="KW-0812">Transmembrane</keyword>
<dbReference type="InterPro" id="IPR051408">
    <property type="entry name" value="Phosphate_transprt_permease"/>
</dbReference>
<feature type="transmembrane region" description="Helical" evidence="10">
    <location>
        <begin position="341"/>
        <end position="363"/>
    </location>
</feature>
<gene>
    <name evidence="13" type="primary">pstA</name>
    <name evidence="13" type="ORF">JEQ17_18055</name>
</gene>
<evidence type="ECO:0000313" key="13">
    <source>
        <dbReference type="EMBL" id="QQM41190.1"/>
    </source>
</evidence>
<proteinExistence type="inferred from homology"/>
<feature type="compositionally biased region" description="Low complexity" evidence="11">
    <location>
        <begin position="14"/>
        <end position="26"/>
    </location>
</feature>
<feature type="compositionally biased region" description="Basic and acidic residues" evidence="11">
    <location>
        <begin position="453"/>
        <end position="470"/>
    </location>
</feature>
<feature type="transmembrane region" description="Helical" evidence="10">
    <location>
        <begin position="101"/>
        <end position="126"/>
    </location>
</feature>
<feature type="transmembrane region" description="Helical" evidence="10">
    <location>
        <begin position="159"/>
        <end position="185"/>
    </location>
</feature>
<feature type="domain" description="ABC transmembrane type-1" evidence="12">
    <location>
        <begin position="160"/>
        <end position="363"/>
    </location>
</feature>
<evidence type="ECO:0000256" key="4">
    <source>
        <dbReference type="ARBA" id="ARBA00022448"/>
    </source>
</evidence>
<dbReference type="AlphaFoldDB" id="A0A7T7I528"/>
<dbReference type="PANTHER" id="PTHR42922">
    <property type="entry name" value="PHOSPHATE TRANSPORT SYSTEM PERMEASE PROTEIN PSTA"/>
    <property type="match status" value="1"/>
</dbReference>
<feature type="transmembrane region" description="Helical" evidence="10">
    <location>
        <begin position="40"/>
        <end position="60"/>
    </location>
</feature>
<feature type="region of interest" description="Disordered" evidence="11">
    <location>
        <begin position="452"/>
        <end position="496"/>
    </location>
</feature>
<feature type="transmembrane region" description="Helical" evidence="10">
    <location>
        <begin position="231"/>
        <end position="252"/>
    </location>
</feature>
<dbReference type="Pfam" id="PF00528">
    <property type="entry name" value="BPD_transp_1"/>
    <property type="match status" value="1"/>
</dbReference>
<evidence type="ECO:0000256" key="2">
    <source>
        <dbReference type="ARBA" id="ARBA00004651"/>
    </source>
</evidence>
<dbReference type="Gene3D" id="1.10.3720.10">
    <property type="entry name" value="MetI-like"/>
    <property type="match status" value="1"/>
</dbReference>
<dbReference type="InterPro" id="IPR005672">
    <property type="entry name" value="Phosphate_PstA"/>
</dbReference>
<sequence>MTAAPETETRARPRTTIPPAVRAAAPGGERRRSVAQLRATDVYAMSGAAAAALALTWLLFARLLPFNGAVGFVVVAYALFLGLYALLVSFDEDGPAVADRIAAAVVRSLGAVLLSVLVFVVSYTLWEGRKALPHLNFFTEDMRLAGPLEPLSTGGIKHAIAGTLIEITIALIITVPAGLVCAVFLNEVPGRFARFVRTIVEAMTALPSIVAGLFIYATVILTLGFPESGFAAGLALSVMMLPIIIRASDVVIRLVPGTLREAAYAMGTSRWRTVWHVVLPTARSGLATAVILGTARGIGETSPVLITAGFGAEFNANAFSDPMVSLPLAALKLVESPEPNMIARGFGAAATLLVVVLALFVVARSIGGRGPGQLTRRQQHRRVVASRKDARRFSTRTHQGPPEVGPDVTSPPAAGRLARMLRAPLGVLFVRRGPVGAGRAVPRAPYGALYGAGRREVRPSGERRASDDRAGAPATRSAVRPGISLRKSAQDPRSSS</sequence>
<keyword evidence="9 10" id="KW-0472">Membrane</keyword>
<dbReference type="InterPro" id="IPR000515">
    <property type="entry name" value="MetI-like"/>
</dbReference>
<dbReference type="KEGG" id="slf:JEQ17_18055"/>
<feature type="transmembrane region" description="Helical" evidence="10">
    <location>
        <begin position="205"/>
        <end position="225"/>
    </location>
</feature>
<evidence type="ECO:0000256" key="9">
    <source>
        <dbReference type="ARBA" id="ARBA00023136"/>
    </source>
</evidence>
<dbReference type="CDD" id="cd06261">
    <property type="entry name" value="TM_PBP2"/>
    <property type="match status" value="1"/>
</dbReference>
<keyword evidence="5 10" id="KW-1003">Cell membrane</keyword>
<keyword evidence="8 10" id="KW-1133">Transmembrane helix</keyword>
<comment type="subcellular location">
    <subcellularLocation>
        <location evidence="2 10">Cell membrane</location>
        <topology evidence="2 10">Multi-pass membrane protein</topology>
    </subcellularLocation>
</comment>
<dbReference type="Proteomes" id="UP000595636">
    <property type="component" value="Chromosome"/>
</dbReference>
<feature type="transmembrane region" description="Helical" evidence="10">
    <location>
        <begin position="273"/>
        <end position="295"/>
    </location>
</feature>